<feature type="compositionally biased region" description="Basic and acidic residues" evidence="8">
    <location>
        <begin position="301"/>
        <end position="312"/>
    </location>
</feature>
<dbReference type="GO" id="GO:0106300">
    <property type="term" value="P:protein-DNA covalent cross-linking repair"/>
    <property type="evidence" value="ECO:0007669"/>
    <property type="project" value="InterPro"/>
</dbReference>
<name>A0A9D4Z3Q9_ADICA</name>
<evidence type="ECO:0000256" key="5">
    <source>
        <dbReference type="ARBA" id="ARBA00023124"/>
    </source>
</evidence>
<organism evidence="9 10">
    <name type="scientific">Adiantum capillus-veneris</name>
    <name type="common">Maidenhair fern</name>
    <dbReference type="NCBI Taxonomy" id="13818"/>
    <lineage>
        <taxon>Eukaryota</taxon>
        <taxon>Viridiplantae</taxon>
        <taxon>Streptophyta</taxon>
        <taxon>Embryophyta</taxon>
        <taxon>Tracheophyta</taxon>
        <taxon>Polypodiopsida</taxon>
        <taxon>Polypodiidae</taxon>
        <taxon>Polypodiales</taxon>
        <taxon>Pteridineae</taxon>
        <taxon>Pteridaceae</taxon>
        <taxon>Vittarioideae</taxon>
        <taxon>Adiantum</taxon>
    </lineage>
</organism>
<dbReference type="Pfam" id="PF02586">
    <property type="entry name" value="SRAP"/>
    <property type="match status" value="1"/>
</dbReference>
<gene>
    <name evidence="9" type="ORF">GOP47_0025636</name>
</gene>
<keyword evidence="7" id="KW-0456">Lyase</keyword>
<keyword evidence="5" id="KW-0190">Covalent protein-DNA linkage</keyword>
<dbReference type="InterPro" id="IPR003738">
    <property type="entry name" value="SRAP"/>
</dbReference>
<dbReference type="AlphaFoldDB" id="A0A9D4Z3Q9"/>
<evidence type="ECO:0000256" key="6">
    <source>
        <dbReference type="ARBA" id="ARBA00023125"/>
    </source>
</evidence>
<keyword evidence="2" id="KW-0645">Protease</keyword>
<dbReference type="PANTHER" id="PTHR13604:SF0">
    <property type="entry name" value="ABASIC SITE PROCESSING PROTEIN HMCES"/>
    <property type="match status" value="1"/>
</dbReference>
<feature type="compositionally biased region" description="Low complexity" evidence="8">
    <location>
        <begin position="339"/>
        <end position="354"/>
    </location>
</feature>
<evidence type="ECO:0008006" key="11">
    <source>
        <dbReference type="Google" id="ProtNLM"/>
    </source>
</evidence>
<dbReference type="GO" id="GO:0016829">
    <property type="term" value="F:lyase activity"/>
    <property type="evidence" value="ECO:0007669"/>
    <property type="project" value="UniProtKB-KW"/>
</dbReference>
<dbReference type="EMBL" id="JABFUD020000025">
    <property type="protein sequence ID" value="KAI5059317.1"/>
    <property type="molecule type" value="Genomic_DNA"/>
</dbReference>
<sequence length="367" mass="41420">MCGRARCTLRPEDVPAACGFNPPLQTHNGERFRSSYNISPGSYMPVIRHLQEESSKSPVVHYMKWGLVPSFTKKAEEPDHFRMFNARSESVHEKASFRKLLPRSRCLAVVEGFYEWKKDGPKKQPYYIHFDDGRPLVFAALFDCWTNSEGEALYTFTILTTCSSKALSWLHDRMPVILGDQQAIDNWLNVDQPYESLRAVMQPYEHQDLVWYPVTPAMGKTSYDGPECIKQLKVGGEPRNSLVQLFGKHKDSARPHSTKQAKREPSAEEEDMEGSMMDEKELKEFLAGVKPEEDVDLSNTGKEEVDMEKESKFVATTAAGISLDLKGTKMPKKRKSPEASPKASTKATTPASAKEGQRSLLAFFGKQ</sequence>
<dbReference type="Proteomes" id="UP000886520">
    <property type="component" value="Chromosome 25"/>
</dbReference>
<accession>A0A9D4Z3Q9</accession>
<evidence type="ECO:0000256" key="2">
    <source>
        <dbReference type="ARBA" id="ARBA00022670"/>
    </source>
</evidence>
<protein>
    <recommendedName>
        <fullName evidence="11">Embryonic stem cell-specific 5-hydroxymethylcytosine-binding protein</fullName>
    </recommendedName>
</protein>
<evidence type="ECO:0000313" key="9">
    <source>
        <dbReference type="EMBL" id="KAI5059317.1"/>
    </source>
</evidence>
<keyword evidence="6" id="KW-0238">DNA-binding</keyword>
<keyword evidence="10" id="KW-1185">Reference proteome</keyword>
<evidence type="ECO:0000313" key="10">
    <source>
        <dbReference type="Proteomes" id="UP000886520"/>
    </source>
</evidence>
<proteinExistence type="inferred from homology"/>
<evidence type="ECO:0000256" key="1">
    <source>
        <dbReference type="ARBA" id="ARBA00008136"/>
    </source>
</evidence>
<dbReference type="GO" id="GO:0008233">
    <property type="term" value="F:peptidase activity"/>
    <property type="evidence" value="ECO:0007669"/>
    <property type="project" value="UniProtKB-KW"/>
</dbReference>
<keyword evidence="3" id="KW-0227">DNA damage</keyword>
<dbReference type="PANTHER" id="PTHR13604">
    <property type="entry name" value="DC12-RELATED"/>
    <property type="match status" value="1"/>
</dbReference>
<dbReference type="OrthoDB" id="2111841at2759"/>
<dbReference type="GO" id="GO:0003697">
    <property type="term" value="F:single-stranded DNA binding"/>
    <property type="evidence" value="ECO:0007669"/>
    <property type="project" value="InterPro"/>
</dbReference>
<dbReference type="SUPFAM" id="SSF143081">
    <property type="entry name" value="BB1717-like"/>
    <property type="match status" value="1"/>
</dbReference>
<evidence type="ECO:0000256" key="7">
    <source>
        <dbReference type="ARBA" id="ARBA00023239"/>
    </source>
</evidence>
<dbReference type="InterPro" id="IPR036590">
    <property type="entry name" value="SRAP-like"/>
</dbReference>
<comment type="similarity">
    <text evidence="1">Belongs to the SOS response-associated peptidase family.</text>
</comment>
<reference evidence="9" key="1">
    <citation type="submission" date="2021-01" db="EMBL/GenBank/DDBJ databases">
        <title>Adiantum capillus-veneris genome.</title>
        <authorList>
            <person name="Fang Y."/>
            <person name="Liao Q."/>
        </authorList>
    </citation>
    <scope>NUCLEOTIDE SEQUENCE</scope>
    <source>
        <strain evidence="9">H3</strain>
        <tissue evidence="9">Leaf</tissue>
    </source>
</reference>
<feature type="region of interest" description="Disordered" evidence="8">
    <location>
        <begin position="246"/>
        <end position="367"/>
    </location>
</feature>
<dbReference type="GO" id="GO:0006508">
    <property type="term" value="P:proteolysis"/>
    <property type="evidence" value="ECO:0007669"/>
    <property type="project" value="UniProtKB-KW"/>
</dbReference>
<keyword evidence="4" id="KW-0378">Hydrolase</keyword>
<evidence type="ECO:0000256" key="4">
    <source>
        <dbReference type="ARBA" id="ARBA00022801"/>
    </source>
</evidence>
<evidence type="ECO:0000256" key="3">
    <source>
        <dbReference type="ARBA" id="ARBA00022763"/>
    </source>
</evidence>
<dbReference type="Gene3D" id="3.90.1680.10">
    <property type="entry name" value="SOS response associated peptidase-like"/>
    <property type="match status" value="1"/>
</dbReference>
<evidence type="ECO:0000256" key="8">
    <source>
        <dbReference type="SAM" id="MobiDB-lite"/>
    </source>
</evidence>
<comment type="caution">
    <text evidence="9">The sequence shown here is derived from an EMBL/GenBank/DDBJ whole genome shotgun (WGS) entry which is preliminary data.</text>
</comment>